<dbReference type="Pfam" id="PF04921">
    <property type="entry name" value="XAP5"/>
    <property type="match status" value="1"/>
</dbReference>
<feature type="domain" description="FAM50A/XAP5 C-terminal" evidence="4">
    <location>
        <begin position="73"/>
        <end position="137"/>
    </location>
</feature>
<feature type="compositionally biased region" description="Polar residues" evidence="3">
    <location>
        <begin position="32"/>
        <end position="41"/>
    </location>
</feature>
<name>A0A914VFT0_9BILA</name>
<evidence type="ECO:0000259" key="4">
    <source>
        <dbReference type="Pfam" id="PF04921"/>
    </source>
</evidence>
<sequence length="138" mass="15715">MDSQTEPPPETVESGIQPELSIIFVPNEEADQSSNTESGNKQLGRFLRQISTQTNLETRYTKRSEFVRPKNGDLAIVFSYWNGSGHRRDTRMKKGSTIVQFLAEALEILRKDFTELKSASAESLMFVKEDLIIPHFYA</sequence>
<dbReference type="AlphaFoldDB" id="A0A914VFT0"/>
<reference evidence="6" key="1">
    <citation type="submission" date="2022-11" db="UniProtKB">
        <authorList>
            <consortium name="WormBaseParasite"/>
        </authorList>
    </citation>
    <scope>IDENTIFICATION</scope>
</reference>
<evidence type="ECO:0000256" key="3">
    <source>
        <dbReference type="SAM" id="MobiDB-lite"/>
    </source>
</evidence>
<keyword evidence="5" id="KW-1185">Reference proteome</keyword>
<dbReference type="GO" id="GO:0006325">
    <property type="term" value="P:chromatin organization"/>
    <property type="evidence" value="ECO:0007669"/>
    <property type="project" value="TreeGrafter"/>
</dbReference>
<dbReference type="WBParaSite" id="PSAMB.scaffold19304size830.g37838.t1">
    <property type="protein sequence ID" value="PSAMB.scaffold19304size830.g37838.t1"/>
    <property type="gene ID" value="PSAMB.scaffold19304size830.g37838"/>
</dbReference>
<comment type="similarity">
    <text evidence="1">Belongs to the FAM50 family.</text>
</comment>
<protein>
    <recommendedName>
        <fullName evidence="2">Protein FAM50 homolog</fullName>
    </recommendedName>
</protein>
<dbReference type="InterPro" id="IPR048337">
    <property type="entry name" value="FAM50A/XAP5_C"/>
</dbReference>
<dbReference type="InterPro" id="IPR007005">
    <property type="entry name" value="XAP5"/>
</dbReference>
<evidence type="ECO:0000313" key="6">
    <source>
        <dbReference type="WBParaSite" id="PSAMB.scaffold19304size830.g37838.t1"/>
    </source>
</evidence>
<proteinExistence type="inferred from homology"/>
<accession>A0A914VFT0</accession>
<evidence type="ECO:0000313" key="5">
    <source>
        <dbReference type="Proteomes" id="UP000887566"/>
    </source>
</evidence>
<dbReference type="PANTHER" id="PTHR12722">
    <property type="entry name" value="XAP-5 PROTEIN-RELATED"/>
    <property type="match status" value="1"/>
</dbReference>
<evidence type="ECO:0000256" key="1">
    <source>
        <dbReference type="ARBA" id="ARBA00009980"/>
    </source>
</evidence>
<dbReference type="Proteomes" id="UP000887566">
    <property type="component" value="Unplaced"/>
</dbReference>
<dbReference type="PANTHER" id="PTHR12722:SF0">
    <property type="entry name" value="PROTEIN FAM50A"/>
    <property type="match status" value="1"/>
</dbReference>
<dbReference type="GO" id="GO:0005634">
    <property type="term" value="C:nucleus"/>
    <property type="evidence" value="ECO:0007669"/>
    <property type="project" value="InterPro"/>
</dbReference>
<organism evidence="5 6">
    <name type="scientific">Plectus sambesii</name>
    <dbReference type="NCBI Taxonomy" id="2011161"/>
    <lineage>
        <taxon>Eukaryota</taxon>
        <taxon>Metazoa</taxon>
        <taxon>Ecdysozoa</taxon>
        <taxon>Nematoda</taxon>
        <taxon>Chromadorea</taxon>
        <taxon>Plectida</taxon>
        <taxon>Plectina</taxon>
        <taxon>Plectoidea</taxon>
        <taxon>Plectidae</taxon>
        <taxon>Plectus</taxon>
    </lineage>
</organism>
<feature type="region of interest" description="Disordered" evidence="3">
    <location>
        <begin position="26"/>
        <end position="45"/>
    </location>
</feature>
<evidence type="ECO:0000256" key="2">
    <source>
        <dbReference type="ARBA" id="ARBA00016617"/>
    </source>
</evidence>